<dbReference type="KEGG" id="msei:MSEDJ_15800"/>
<dbReference type="Proteomes" id="UP000467193">
    <property type="component" value="Chromosome"/>
</dbReference>
<proteinExistence type="predicted"/>
<keyword evidence="1" id="KW-0812">Transmembrane</keyword>
<name>A0A7I7QMH7_9MYCO</name>
<dbReference type="InterPro" id="IPR039708">
    <property type="entry name" value="MT1774/Rv1733c-like"/>
</dbReference>
<dbReference type="PANTHER" id="PTHR42305">
    <property type="entry name" value="MEMBRANE PROTEIN RV1733C-RELATED"/>
    <property type="match status" value="1"/>
</dbReference>
<keyword evidence="1" id="KW-1133">Transmembrane helix</keyword>
<evidence type="ECO:0000313" key="3">
    <source>
        <dbReference type="Proteomes" id="UP000467193"/>
    </source>
</evidence>
<dbReference type="AlphaFoldDB" id="A0A7I7QMH7"/>
<organism evidence="2 3">
    <name type="scientific">Mycolicibacterium sediminis</name>
    <dbReference type="NCBI Taxonomy" id="1286180"/>
    <lineage>
        <taxon>Bacteria</taxon>
        <taxon>Bacillati</taxon>
        <taxon>Actinomycetota</taxon>
        <taxon>Actinomycetes</taxon>
        <taxon>Mycobacteriales</taxon>
        <taxon>Mycobacteriaceae</taxon>
        <taxon>Mycolicibacterium</taxon>
    </lineage>
</organism>
<feature type="transmembrane region" description="Helical" evidence="1">
    <location>
        <begin position="153"/>
        <end position="174"/>
    </location>
</feature>
<sequence>MTVNRSVPALRVRWLLHALSRNRLVRTSDRLEALAVLMVLAVALLVIPVAQREGDEAYADRMQLISAQQQSRHSVVAVATADSSSPAPRRLGADASVRVEWLEGSHRRSEVVTNPSFVAAKTPVTVWLDDAGAVVSAPDREVDAQADAAGRAWAVWVGIVGLCALLAFGFRRYLDHVRAACWHREFRLLAHNDDGWASHDL</sequence>
<accession>A0A7I7QMH7</accession>
<dbReference type="PANTHER" id="PTHR42305:SF1">
    <property type="entry name" value="MEMBRANE PROTEIN RV1733C-RELATED"/>
    <property type="match status" value="1"/>
</dbReference>
<gene>
    <name evidence="2" type="ORF">MSEDJ_15800</name>
</gene>
<evidence type="ECO:0000256" key="1">
    <source>
        <dbReference type="SAM" id="Phobius"/>
    </source>
</evidence>
<reference evidence="2 3" key="1">
    <citation type="journal article" date="2019" name="Emerg. Microbes Infect.">
        <title>Comprehensive subspecies identification of 175 nontuberculous mycobacteria species based on 7547 genomic profiles.</title>
        <authorList>
            <person name="Matsumoto Y."/>
            <person name="Kinjo T."/>
            <person name="Motooka D."/>
            <person name="Nabeya D."/>
            <person name="Jung N."/>
            <person name="Uechi K."/>
            <person name="Horii T."/>
            <person name="Iida T."/>
            <person name="Fujita J."/>
            <person name="Nakamura S."/>
        </authorList>
    </citation>
    <scope>NUCLEOTIDE SEQUENCE [LARGE SCALE GENOMIC DNA]</scope>
    <source>
        <strain evidence="2 3">JCM 17899</strain>
    </source>
</reference>
<protein>
    <recommendedName>
        <fullName evidence="4">Transmembrane protein</fullName>
    </recommendedName>
</protein>
<evidence type="ECO:0000313" key="2">
    <source>
        <dbReference type="EMBL" id="BBY27484.1"/>
    </source>
</evidence>
<keyword evidence="3" id="KW-1185">Reference proteome</keyword>
<feature type="transmembrane region" description="Helical" evidence="1">
    <location>
        <begin position="31"/>
        <end position="50"/>
    </location>
</feature>
<evidence type="ECO:0008006" key="4">
    <source>
        <dbReference type="Google" id="ProtNLM"/>
    </source>
</evidence>
<dbReference type="EMBL" id="AP022588">
    <property type="protein sequence ID" value="BBY27484.1"/>
    <property type="molecule type" value="Genomic_DNA"/>
</dbReference>
<keyword evidence="1" id="KW-0472">Membrane</keyword>